<name>A1ZRF4_MICM2</name>
<dbReference type="SUPFAM" id="SSF52172">
    <property type="entry name" value="CheY-like"/>
    <property type="match status" value="1"/>
</dbReference>
<proteinExistence type="predicted"/>
<dbReference type="Gene3D" id="3.40.50.2300">
    <property type="match status" value="1"/>
</dbReference>
<evidence type="ECO:0000259" key="4">
    <source>
        <dbReference type="PROSITE" id="PS50110"/>
    </source>
</evidence>
<dbReference type="PROSITE" id="PS50110">
    <property type="entry name" value="RESPONSE_REGULATORY"/>
    <property type="match status" value="1"/>
</dbReference>
<protein>
    <submittedName>
        <fullName evidence="5">Sensor-regulator</fullName>
    </submittedName>
</protein>
<keyword evidence="2" id="KW-0902">Two-component regulatory system</keyword>
<dbReference type="Pfam" id="PF00072">
    <property type="entry name" value="Response_reg"/>
    <property type="match status" value="1"/>
</dbReference>
<dbReference type="EMBL" id="AAWS01000027">
    <property type="protein sequence ID" value="EAY27044.1"/>
    <property type="molecule type" value="Genomic_DNA"/>
</dbReference>
<dbReference type="eggNOG" id="COG0784">
    <property type="taxonomic scope" value="Bacteria"/>
</dbReference>
<feature type="domain" description="Response regulatory" evidence="4">
    <location>
        <begin position="1"/>
        <end position="117"/>
    </location>
</feature>
<dbReference type="GO" id="GO:0000160">
    <property type="term" value="P:phosphorelay signal transduction system"/>
    <property type="evidence" value="ECO:0007669"/>
    <property type="project" value="UniProtKB-KW"/>
</dbReference>
<dbReference type="SMART" id="SM00448">
    <property type="entry name" value="REC"/>
    <property type="match status" value="1"/>
</dbReference>
<reference evidence="5 6" key="1">
    <citation type="submission" date="2007-01" db="EMBL/GenBank/DDBJ databases">
        <authorList>
            <person name="Haygood M."/>
            <person name="Podell S."/>
            <person name="Anderson C."/>
            <person name="Hopkinson B."/>
            <person name="Roe K."/>
            <person name="Barbeau K."/>
            <person name="Gaasterland T."/>
            <person name="Ferriera S."/>
            <person name="Johnson J."/>
            <person name="Kravitz S."/>
            <person name="Beeson K."/>
            <person name="Sutton G."/>
            <person name="Rogers Y.-H."/>
            <person name="Friedman R."/>
            <person name="Frazier M."/>
            <person name="Venter J.C."/>
        </authorList>
    </citation>
    <scope>NUCLEOTIDE SEQUENCE [LARGE SCALE GENOMIC DNA]</scope>
    <source>
        <strain evidence="5 6">ATCC 23134</strain>
    </source>
</reference>
<evidence type="ECO:0000256" key="3">
    <source>
        <dbReference type="PROSITE-ProRule" id="PRU00169"/>
    </source>
</evidence>
<keyword evidence="1 3" id="KW-0597">Phosphoprotein</keyword>
<dbReference type="PANTHER" id="PTHR45339:SF1">
    <property type="entry name" value="HYBRID SIGNAL TRANSDUCTION HISTIDINE KINASE J"/>
    <property type="match status" value="1"/>
</dbReference>
<dbReference type="AlphaFoldDB" id="A1ZRF4"/>
<evidence type="ECO:0000256" key="1">
    <source>
        <dbReference type="ARBA" id="ARBA00022553"/>
    </source>
</evidence>
<organism evidence="5 6">
    <name type="scientific">Microscilla marina ATCC 23134</name>
    <dbReference type="NCBI Taxonomy" id="313606"/>
    <lineage>
        <taxon>Bacteria</taxon>
        <taxon>Pseudomonadati</taxon>
        <taxon>Bacteroidota</taxon>
        <taxon>Cytophagia</taxon>
        <taxon>Cytophagales</taxon>
        <taxon>Microscillaceae</taxon>
        <taxon>Microscilla</taxon>
    </lineage>
</organism>
<dbReference type="PANTHER" id="PTHR45339">
    <property type="entry name" value="HYBRID SIGNAL TRANSDUCTION HISTIDINE KINASE J"/>
    <property type="match status" value="1"/>
</dbReference>
<sequence>MMVIDDDDINCMIINELLKNWSLHTVFVNSAEEAIEKISQAPQSIDLVLMDIHLPNISGIEATQLLRQQYALTVPIIALTADAMKGTRTSMMEAGMDDVLLKPLKPTTFHQTVGYYIQQRLNDRKINTN</sequence>
<evidence type="ECO:0000313" key="6">
    <source>
        <dbReference type="Proteomes" id="UP000004095"/>
    </source>
</evidence>
<gene>
    <name evidence="5" type="ORF">M23134_04732</name>
</gene>
<dbReference type="InterPro" id="IPR001789">
    <property type="entry name" value="Sig_transdc_resp-reg_receiver"/>
</dbReference>
<accession>A1ZRF4</accession>
<dbReference type="CDD" id="cd17546">
    <property type="entry name" value="REC_hyHK_CKI1_RcsC-like"/>
    <property type="match status" value="1"/>
</dbReference>
<keyword evidence="6" id="KW-1185">Reference proteome</keyword>
<dbReference type="Proteomes" id="UP000004095">
    <property type="component" value="Unassembled WGS sequence"/>
</dbReference>
<comment type="caution">
    <text evidence="5">The sequence shown here is derived from an EMBL/GenBank/DDBJ whole genome shotgun (WGS) entry which is preliminary data.</text>
</comment>
<evidence type="ECO:0000313" key="5">
    <source>
        <dbReference type="EMBL" id="EAY27044.1"/>
    </source>
</evidence>
<evidence type="ECO:0000256" key="2">
    <source>
        <dbReference type="ARBA" id="ARBA00023012"/>
    </source>
</evidence>
<feature type="modified residue" description="4-aspartylphosphate" evidence="3">
    <location>
        <position position="51"/>
    </location>
</feature>
<dbReference type="InterPro" id="IPR011006">
    <property type="entry name" value="CheY-like_superfamily"/>
</dbReference>